<evidence type="ECO:0000313" key="2">
    <source>
        <dbReference type="EMBL" id="KAG7317606.1"/>
    </source>
</evidence>
<reference evidence="2 3" key="1">
    <citation type="submission" date="2021-06" db="EMBL/GenBank/DDBJ databases">
        <title>Chromosome-level genome assembly of the red-tail catfish (Hemibagrus wyckioides).</title>
        <authorList>
            <person name="Shao F."/>
        </authorList>
    </citation>
    <scope>NUCLEOTIDE SEQUENCE [LARGE SCALE GENOMIC DNA]</scope>
    <source>
        <strain evidence="2">EC202008001</strain>
        <tissue evidence="2">Blood</tissue>
    </source>
</reference>
<feature type="compositionally biased region" description="Low complexity" evidence="1">
    <location>
        <begin position="35"/>
        <end position="47"/>
    </location>
</feature>
<name>A0A9D3N6I2_9TELE</name>
<comment type="caution">
    <text evidence="2">The sequence shown here is derived from an EMBL/GenBank/DDBJ whole genome shotgun (WGS) entry which is preliminary data.</text>
</comment>
<organism evidence="2 3">
    <name type="scientific">Hemibagrus wyckioides</name>
    <dbReference type="NCBI Taxonomy" id="337641"/>
    <lineage>
        <taxon>Eukaryota</taxon>
        <taxon>Metazoa</taxon>
        <taxon>Chordata</taxon>
        <taxon>Craniata</taxon>
        <taxon>Vertebrata</taxon>
        <taxon>Euteleostomi</taxon>
        <taxon>Actinopterygii</taxon>
        <taxon>Neopterygii</taxon>
        <taxon>Teleostei</taxon>
        <taxon>Ostariophysi</taxon>
        <taxon>Siluriformes</taxon>
        <taxon>Bagridae</taxon>
        <taxon>Hemibagrus</taxon>
    </lineage>
</organism>
<gene>
    <name evidence="2" type="ORF">KOW79_018641</name>
</gene>
<feature type="region of interest" description="Disordered" evidence="1">
    <location>
        <begin position="35"/>
        <end position="75"/>
    </location>
</feature>
<protein>
    <submittedName>
        <fullName evidence="2">Uncharacterized protein</fullName>
    </submittedName>
</protein>
<dbReference type="AlphaFoldDB" id="A0A9D3N6I2"/>
<evidence type="ECO:0000313" key="3">
    <source>
        <dbReference type="Proteomes" id="UP000824219"/>
    </source>
</evidence>
<sequence>MLKMYVDECCRYRRRQDEFTVLTKTSFVRVEVGRAASRSRLSSSRRSLNPDKAASSGRARDPTRRPLELCDEDIA</sequence>
<feature type="compositionally biased region" description="Basic and acidic residues" evidence="1">
    <location>
        <begin position="58"/>
        <end position="68"/>
    </location>
</feature>
<accession>A0A9D3N6I2</accession>
<dbReference type="Proteomes" id="UP000824219">
    <property type="component" value="Linkage Group LG23"/>
</dbReference>
<proteinExistence type="predicted"/>
<keyword evidence="3" id="KW-1185">Reference proteome</keyword>
<evidence type="ECO:0000256" key="1">
    <source>
        <dbReference type="SAM" id="MobiDB-lite"/>
    </source>
</evidence>
<dbReference type="EMBL" id="JAHKSW010000023">
    <property type="protein sequence ID" value="KAG7317606.1"/>
    <property type="molecule type" value="Genomic_DNA"/>
</dbReference>